<dbReference type="InterPro" id="IPR011990">
    <property type="entry name" value="TPR-like_helical_dom_sf"/>
</dbReference>
<reference evidence="2 3" key="1">
    <citation type="submission" date="2020-07" db="EMBL/GenBank/DDBJ databases">
        <title>Description of Kordia aestuariivivens sp. nov., isolated from a tidal flat.</title>
        <authorList>
            <person name="Park S."/>
            <person name="Yoon J.-H."/>
        </authorList>
    </citation>
    <scope>NUCLEOTIDE SEQUENCE [LARGE SCALE GENOMIC DNA]</scope>
    <source>
        <strain evidence="2 3">YSTF-M3</strain>
    </source>
</reference>
<keyword evidence="1" id="KW-1133">Transmembrane helix</keyword>
<evidence type="ECO:0000313" key="2">
    <source>
        <dbReference type="EMBL" id="MBC8757518.1"/>
    </source>
</evidence>
<feature type="transmembrane region" description="Helical" evidence="1">
    <location>
        <begin position="12"/>
        <end position="33"/>
    </location>
</feature>
<dbReference type="Gene3D" id="1.25.40.10">
    <property type="entry name" value="Tetratricopeptide repeat domain"/>
    <property type="match status" value="1"/>
</dbReference>
<evidence type="ECO:0000256" key="1">
    <source>
        <dbReference type="SAM" id="Phobius"/>
    </source>
</evidence>
<evidence type="ECO:0000313" key="3">
    <source>
        <dbReference type="Proteomes" id="UP000619238"/>
    </source>
</evidence>
<keyword evidence="1" id="KW-0472">Membrane</keyword>
<keyword evidence="1" id="KW-0812">Transmembrane</keyword>
<dbReference type="EMBL" id="JACGWS010000021">
    <property type="protein sequence ID" value="MBC8757518.1"/>
    <property type="molecule type" value="Genomic_DNA"/>
</dbReference>
<dbReference type="Proteomes" id="UP000619238">
    <property type="component" value="Unassembled WGS sequence"/>
</dbReference>
<organism evidence="2 3">
    <name type="scientific">Kordia aestuariivivens</name>
    <dbReference type="NCBI Taxonomy" id="2759037"/>
    <lineage>
        <taxon>Bacteria</taxon>
        <taxon>Pseudomonadati</taxon>
        <taxon>Bacteroidota</taxon>
        <taxon>Flavobacteriia</taxon>
        <taxon>Flavobacteriales</taxon>
        <taxon>Flavobacteriaceae</taxon>
        <taxon>Kordia</taxon>
    </lineage>
</organism>
<keyword evidence="3" id="KW-1185">Reference proteome</keyword>
<protein>
    <recommendedName>
        <fullName evidence="4">Tetratricopeptide repeat protein</fullName>
    </recommendedName>
</protein>
<proteinExistence type="predicted"/>
<dbReference type="SUPFAM" id="SSF48452">
    <property type="entry name" value="TPR-like"/>
    <property type="match status" value="1"/>
</dbReference>
<comment type="caution">
    <text evidence="2">The sequence shown here is derived from an EMBL/GenBank/DDBJ whole genome shotgun (WGS) entry which is preliminary data.</text>
</comment>
<accession>A0ABR7QGA3</accession>
<gene>
    <name evidence="2" type="ORF">H2O64_22805</name>
</gene>
<evidence type="ECO:0008006" key="4">
    <source>
        <dbReference type="Google" id="ProtNLM"/>
    </source>
</evidence>
<sequence>MDSPNQLSNKSFFKYIITLLGIGIVFYLAIHFGKKYKVSQKTKKVTAFYNQFTDEEYIDFAKQLETSINTHNPTLFDNSVNIASFLNFSNRELTQSYHKRQATKIIGSYIKIGSILVDQIDNDGDFKFTRFYKENGIPHIIFRIYRVDFVNFMDFKVGIQNSKFVLEDSYNFFSGIIMSKIISDIYNKAINQNKQAISNLNSYENINYQLQSFQYQEAYELLLTIPEKNRDAIYHQFLLITTLNLDDEKFKSTIAEAKKLNPNDEKFHSYLNFQKSILEGDLNQLNKTIKILQQHVGEDPIFDLYRGIMYYYNLEYDKAIPFFDRVMTTMPSFYDGYYYKLYTLLLQEKTNDALNLVATMNDNLFLDEEELELNLADFEDFTSSKAYKTIFNDSE</sequence>
<name>A0ABR7QGA3_9FLAO</name>
<dbReference type="RefSeq" id="WP_187564561.1">
    <property type="nucleotide sequence ID" value="NZ_JACGWS010000021.1"/>
</dbReference>